<dbReference type="OrthoDB" id="293868at2759"/>
<evidence type="ECO:0000256" key="3">
    <source>
        <dbReference type="ARBA" id="ARBA00022837"/>
    </source>
</evidence>
<feature type="domain" description="EF-hand" evidence="5">
    <location>
        <begin position="186"/>
        <end position="221"/>
    </location>
</feature>
<proteinExistence type="predicted"/>
<evidence type="ECO:0000256" key="2">
    <source>
        <dbReference type="ARBA" id="ARBA00022737"/>
    </source>
</evidence>
<dbReference type="InterPro" id="IPR002048">
    <property type="entry name" value="EF_hand_dom"/>
</dbReference>
<evidence type="ECO:0000313" key="7">
    <source>
        <dbReference type="Proteomes" id="UP000549394"/>
    </source>
</evidence>
<sequence>MNNKIFIQIDLDNNKRLNRTELFIWFRTLERRRLALESIDEWNDYVNFIKNGELTWSDYKTETFDNDKNNELMRRDKNRWLLADKNHSGTLDFEEWHVFLHPEDFSFMSKVVVDEALNDLDEDDDERISLQEFIGINHNTEDMDEEDEKEIEHLEREFRNIRDKDNDGYLNRDEVREWSMIDDTKFTDSKVDDILDELDLDKNENLDSKELVNFSKHFDIEDSRLLNAELDTYSNLYN</sequence>
<accession>A0A7I8V6Z0</accession>
<dbReference type="PANTHER" id="PTHR10827">
    <property type="entry name" value="RETICULOCALBIN"/>
    <property type="match status" value="1"/>
</dbReference>
<dbReference type="Pfam" id="PF13499">
    <property type="entry name" value="EF-hand_7"/>
    <property type="match status" value="1"/>
</dbReference>
<keyword evidence="2" id="KW-0677">Repeat</keyword>
<dbReference type="EMBL" id="CAJFCJ010000002">
    <property type="protein sequence ID" value="CAD5112098.1"/>
    <property type="molecule type" value="Genomic_DNA"/>
</dbReference>
<evidence type="ECO:0000313" key="6">
    <source>
        <dbReference type="EMBL" id="CAD5112098.1"/>
    </source>
</evidence>
<organism evidence="6 7">
    <name type="scientific">Dimorphilus gyrociliatus</name>
    <dbReference type="NCBI Taxonomy" id="2664684"/>
    <lineage>
        <taxon>Eukaryota</taxon>
        <taxon>Metazoa</taxon>
        <taxon>Spiralia</taxon>
        <taxon>Lophotrochozoa</taxon>
        <taxon>Annelida</taxon>
        <taxon>Polychaeta</taxon>
        <taxon>Polychaeta incertae sedis</taxon>
        <taxon>Dinophilidae</taxon>
        <taxon>Dimorphilus</taxon>
    </lineage>
</organism>
<feature type="domain" description="EF-hand" evidence="5">
    <location>
        <begin position="108"/>
        <end position="143"/>
    </location>
</feature>
<dbReference type="Gene3D" id="1.10.238.10">
    <property type="entry name" value="EF-hand"/>
    <property type="match status" value="2"/>
</dbReference>
<keyword evidence="1" id="KW-0479">Metal-binding</keyword>
<reference evidence="6 7" key="1">
    <citation type="submission" date="2020-08" db="EMBL/GenBank/DDBJ databases">
        <authorList>
            <person name="Hejnol A."/>
        </authorList>
    </citation>
    <scope>NUCLEOTIDE SEQUENCE [LARGE SCALE GENOMIC DNA]</scope>
</reference>
<feature type="domain" description="EF-hand" evidence="5">
    <location>
        <begin position="71"/>
        <end position="106"/>
    </location>
</feature>
<dbReference type="PROSITE" id="PS50222">
    <property type="entry name" value="EF_HAND_2"/>
    <property type="match status" value="3"/>
</dbReference>
<gene>
    <name evidence="6" type="ORF">DGYR_LOCUS1299</name>
</gene>
<dbReference type="PANTHER" id="PTHR10827:SF98">
    <property type="entry name" value="45 KDA CALCIUM-BINDING PROTEIN"/>
    <property type="match status" value="1"/>
</dbReference>
<feature type="coiled-coil region" evidence="4">
    <location>
        <begin position="137"/>
        <end position="164"/>
    </location>
</feature>
<comment type="caution">
    <text evidence="6">The sequence shown here is derived from an EMBL/GenBank/DDBJ whole genome shotgun (WGS) entry which is preliminary data.</text>
</comment>
<dbReference type="SUPFAM" id="SSF47473">
    <property type="entry name" value="EF-hand"/>
    <property type="match status" value="2"/>
</dbReference>
<keyword evidence="4" id="KW-0175">Coiled coil</keyword>
<dbReference type="GO" id="GO:0005509">
    <property type="term" value="F:calcium ion binding"/>
    <property type="evidence" value="ECO:0007669"/>
    <property type="project" value="InterPro"/>
</dbReference>
<dbReference type="PROSITE" id="PS00018">
    <property type="entry name" value="EF_HAND_1"/>
    <property type="match status" value="3"/>
</dbReference>
<name>A0A7I8V6Z0_9ANNE</name>
<dbReference type="SMART" id="SM00054">
    <property type="entry name" value="EFh"/>
    <property type="match status" value="5"/>
</dbReference>
<evidence type="ECO:0000256" key="1">
    <source>
        <dbReference type="ARBA" id="ARBA00022723"/>
    </source>
</evidence>
<keyword evidence="7" id="KW-1185">Reference proteome</keyword>
<dbReference type="InterPro" id="IPR011992">
    <property type="entry name" value="EF-hand-dom_pair"/>
</dbReference>
<evidence type="ECO:0000259" key="5">
    <source>
        <dbReference type="PROSITE" id="PS50222"/>
    </source>
</evidence>
<dbReference type="AlphaFoldDB" id="A0A7I8V6Z0"/>
<dbReference type="Proteomes" id="UP000549394">
    <property type="component" value="Unassembled WGS sequence"/>
</dbReference>
<protein>
    <submittedName>
        <fullName evidence="6">DgyrCDS1337</fullName>
    </submittedName>
</protein>
<dbReference type="InterPro" id="IPR018247">
    <property type="entry name" value="EF_Hand_1_Ca_BS"/>
</dbReference>
<keyword evidence="3" id="KW-0106">Calcium</keyword>
<evidence type="ECO:0000256" key="4">
    <source>
        <dbReference type="SAM" id="Coils"/>
    </source>
</evidence>